<dbReference type="InterPro" id="IPR052748">
    <property type="entry name" value="ISR_Activator"/>
</dbReference>
<dbReference type="SUPFAM" id="SSF81901">
    <property type="entry name" value="HCP-like"/>
    <property type="match status" value="1"/>
</dbReference>
<dbReference type="EMBL" id="JACIIU010000030">
    <property type="protein sequence ID" value="MBB6262437.1"/>
    <property type="molecule type" value="Genomic_DNA"/>
</dbReference>
<evidence type="ECO:0000256" key="1">
    <source>
        <dbReference type="SAM" id="MobiDB-lite"/>
    </source>
</evidence>
<dbReference type="InterPro" id="IPR011990">
    <property type="entry name" value="TPR-like_helical_dom_sf"/>
</dbReference>
<dbReference type="SMART" id="SM00671">
    <property type="entry name" value="SEL1"/>
    <property type="match status" value="4"/>
</dbReference>
<evidence type="ECO:0000313" key="3">
    <source>
        <dbReference type="Proteomes" id="UP000555393"/>
    </source>
</evidence>
<comment type="caution">
    <text evidence="2">The sequence shown here is derived from an EMBL/GenBank/DDBJ whole genome shotgun (WGS) entry which is preliminary data.</text>
</comment>
<evidence type="ECO:0000313" key="2">
    <source>
        <dbReference type="EMBL" id="MBB6262437.1"/>
    </source>
</evidence>
<dbReference type="PANTHER" id="PTHR45011:SF1">
    <property type="entry name" value="DAP3-BINDING CELL DEATH ENHANCER 1"/>
    <property type="match status" value="1"/>
</dbReference>
<organism evidence="2 3">
    <name type="scientific">Paenochrobactrum gallinarii</name>
    <dbReference type="NCBI Taxonomy" id="643673"/>
    <lineage>
        <taxon>Bacteria</taxon>
        <taxon>Pseudomonadati</taxon>
        <taxon>Pseudomonadota</taxon>
        <taxon>Alphaproteobacteria</taxon>
        <taxon>Hyphomicrobiales</taxon>
        <taxon>Brucellaceae</taxon>
        <taxon>Paenochrobactrum</taxon>
    </lineage>
</organism>
<reference evidence="2 3" key="1">
    <citation type="submission" date="2020-08" db="EMBL/GenBank/DDBJ databases">
        <title>Genomic Encyclopedia of Type Strains, Phase IV (KMG-IV): sequencing the most valuable type-strain genomes for metagenomic binning, comparative biology and taxonomic classification.</title>
        <authorList>
            <person name="Goeker M."/>
        </authorList>
    </citation>
    <scope>NUCLEOTIDE SEQUENCE [LARGE SCALE GENOMIC DNA]</scope>
    <source>
        <strain evidence="2 3">DSM 22336</strain>
    </source>
</reference>
<dbReference type="RefSeq" id="WP_184224670.1">
    <property type="nucleotide sequence ID" value="NZ_JACIIU010000030.1"/>
</dbReference>
<proteinExistence type="predicted"/>
<dbReference type="InterPro" id="IPR006597">
    <property type="entry name" value="Sel1-like"/>
</dbReference>
<dbReference type="Gene3D" id="1.25.40.10">
    <property type="entry name" value="Tetratricopeptide repeat domain"/>
    <property type="match status" value="1"/>
</dbReference>
<dbReference type="PANTHER" id="PTHR45011">
    <property type="entry name" value="DAP3-BINDING CELL DEATH ENHANCER 1"/>
    <property type="match status" value="1"/>
</dbReference>
<dbReference type="Pfam" id="PF08238">
    <property type="entry name" value="Sel1"/>
    <property type="match status" value="4"/>
</dbReference>
<dbReference type="Proteomes" id="UP000555393">
    <property type="component" value="Unassembled WGS sequence"/>
</dbReference>
<feature type="compositionally biased region" description="Basic and acidic residues" evidence="1">
    <location>
        <begin position="240"/>
        <end position="258"/>
    </location>
</feature>
<keyword evidence="3" id="KW-1185">Reference proteome</keyword>
<gene>
    <name evidence="2" type="ORF">FHS77_003011</name>
</gene>
<protein>
    <submittedName>
        <fullName evidence="2">TPR repeat protein</fullName>
    </submittedName>
</protein>
<feature type="compositionally biased region" description="Polar residues" evidence="1">
    <location>
        <begin position="265"/>
        <end position="278"/>
    </location>
</feature>
<dbReference type="AlphaFoldDB" id="A0A841M108"/>
<feature type="region of interest" description="Disordered" evidence="1">
    <location>
        <begin position="230"/>
        <end position="280"/>
    </location>
</feature>
<accession>A0A841M108</accession>
<name>A0A841M108_9HYPH</name>
<sequence>MNIWKKLFRKNADEMYEEALRAEHSAPKRYKKLISDASVLGHIDAQLRYGKELVRGGFGDGHKVDGLKWLQQAAKHGNSEAWFTIGMMYKDGHLISQDYQEASRMFAKAADSGHTVAQLELGYLYFKGLGVSQSNQKALKLYRGAAENGSANACFNIGLMYWKGEGVETDLSSARRWLEKAQSLGNPRAEGVLILIGEQQKIMMQDAMLQAAALSGWNAGIRGTFGDFRRSSDGLGGEEISEKFNDETRPAEQGHQDEQLDDSSTDQPSSSENYTNDSALPKPFLDQELVSTSALGRIIGVKAKPFLFDEFLSRGYIERSENRYLLTSFGQSAEVGGCYRLLSDGNQVVTWPVTLVYDVTNVFEAEIISVSVL</sequence>